<gene>
    <name evidence="2" type="ORF">A6769_40070</name>
</gene>
<evidence type="ECO:0000256" key="1">
    <source>
        <dbReference type="SAM" id="Phobius"/>
    </source>
</evidence>
<feature type="non-terminal residue" evidence="2">
    <location>
        <position position="78"/>
    </location>
</feature>
<keyword evidence="1" id="KW-0812">Transmembrane</keyword>
<dbReference type="EMBL" id="LXQE01000132">
    <property type="protein sequence ID" value="RCJ37849.1"/>
    <property type="molecule type" value="Genomic_DNA"/>
</dbReference>
<evidence type="ECO:0000313" key="2">
    <source>
        <dbReference type="EMBL" id="RCJ37849.1"/>
    </source>
</evidence>
<reference evidence="2 3" key="1">
    <citation type="submission" date="2016-04" db="EMBL/GenBank/DDBJ databases">
        <authorList>
            <person name="Evans L.H."/>
            <person name="Alamgir A."/>
            <person name="Owens N."/>
            <person name="Weber N.D."/>
            <person name="Virtaneva K."/>
            <person name="Barbian K."/>
            <person name="Babar A."/>
            <person name="Rosenke K."/>
        </authorList>
    </citation>
    <scope>NUCLEOTIDE SEQUENCE [LARGE SCALE GENOMIC DNA]</scope>
    <source>
        <strain evidence="2">NIES-2108</strain>
    </source>
</reference>
<evidence type="ECO:0000313" key="3">
    <source>
        <dbReference type="Proteomes" id="UP000252085"/>
    </source>
</evidence>
<proteinExistence type="predicted"/>
<sequence>MKQEIIKVNQSLGESPKFGPFTGRQFVIFAGVFCVVFGLLCLILGLDIFWGLGLAFWASLSVAFLSGDKPYLYWSKVY</sequence>
<keyword evidence="1" id="KW-0472">Membrane</keyword>
<comment type="caution">
    <text evidence="2">The sequence shown here is derived from an EMBL/GenBank/DDBJ whole genome shotgun (WGS) entry which is preliminary data.</text>
</comment>
<keyword evidence="1" id="KW-1133">Transmembrane helix</keyword>
<accession>A0A367RPA2</accession>
<name>A0A367RPA2_NOSPU</name>
<dbReference type="Proteomes" id="UP000252085">
    <property type="component" value="Unassembled WGS sequence"/>
</dbReference>
<protein>
    <submittedName>
        <fullName evidence="2">Uncharacterized protein</fullName>
    </submittedName>
</protein>
<dbReference type="AlphaFoldDB" id="A0A367RPA2"/>
<feature type="transmembrane region" description="Helical" evidence="1">
    <location>
        <begin position="26"/>
        <end position="50"/>
    </location>
</feature>
<organism evidence="2 3">
    <name type="scientific">Nostoc punctiforme NIES-2108</name>
    <dbReference type="NCBI Taxonomy" id="1356359"/>
    <lineage>
        <taxon>Bacteria</taxon>
        <taxon>Bacillati</taxon>
        <taxon>Cyanobacteriota</taxon>
        <taxon>Cyanophyceae</taxon>
        <taxon>Nostocales</taxon>
        <taxon>Nostocaceae</taxon>
        <taxon>Nostoc</taxon>
    </lineage>
</organism>